<dbReference type="SUPFAM" id="SSF53335">
    <property type="entry name" value="S-adenosyl-L-methionine-dependent methyltransferases"/>
    <property type="match status" value="1"/>
</dbReference>
<dbReference type="InterPro" id="IPR002941">
    <property type="entry name" value="DNA_methylase_N4/N6"/>
</dbReference>
<sequence length="65" mass="6905">MEQLIARCPAGVIADPFAGAGATLVAARNLGRRAVGVEIEERHCETIARRLSEQVMDLWGGGDQA</sequence>
<dbReference type="Gene3D" id="3.40.50.150">
    <property type="entry name" value="Vaccinia Virus protein VP39"/>
    <property type="match status" value="1"/>
</dbReference>
<dbReference type="EMBL" id="LR134350">
    <property type="protein sequence ID" value="VEG28014.1"/>
    <property type="molecule type" value="Genomic_DNA"/>
</dbReference>
<reference evidence="4 5" key="1">
    <citation type="submission" date="2018-12" db="EMBL/GenBank/DDBJ databases">
        <authorList>
            <consortium name="Pathogen Informatics"/>
        </authorList>
    </citation>
    <scope>NUCLEOTIDE SEQUENCE [LARGE SCALE GENOMIC DNA]</scope>
    <source>
        <strain evidence="4 5">NCTC11636</strain>
    </source>
</reference>
<dbReference type="GO" id="GO:0032259">
    <property type="term" value="P:methylation"/>
    <property type="evidence" value="ECO:0007669"/>
    <property type="project" value="UniProtKB-KW"/>
</dbReference>
<dbReference type="InterPro" id="IPR029063">
    <property type="entry name" value="SAM-dependent_MTases_sf"/>
</dbReference>
<name>A0A448HGM3_9ACTO</name>
<proteinExistence type="predicted"/>
<protein>
    <submittedName>
        <fullName evidence="4">Putative methylase</fullName>
    </submittedName>
</protein>
<dbReference type="GO" id="GO:0008170">
    <property type="term" value="F:N-methyltransferase activity"/>
    <property type="evidence" value="ECO:0007669"/>
    <property type="project" value="InterPro"/>
</dbReference>
<evidence type="ECO:0000313" key="4">
    <source>
        <dbReference type="EMBL" id="VEG28014.1"/>
    </source>
</evidence>
<dbReference type="RefSeq" id="WP_232009903.1">
    <property type="nucleotide sequence ID" value="NZ_LR134350.1"/>
</dbReference>
<dbReference type="AlphaFoldDB" id="A0A448HGM3"/>
<gene>
    <name evidence="4" type="ORF">NCTC11636_01299</name>
</gene>
<dbReference type="PRINTS" id="PR00508">
    <property type="entry name" value="S21N4MTFRASE"/>
</dbReference>
<keyword evidence="2" id="KW-0808">Transferase</keyword>
<evidence type="ECO:0000256" key="2">
    <source>
        <dbReference type="ARBA" id="ARBA00022679"/>
    </source>
</evidence>
<organism evidence="4 5">
    <name type="scientific">Actinomyces howellii</name>
    <dbReference type="NCBI Taxonomy" id="52771"/>
    <lineage>
        <taxon>Bacteria</taxon>
        <taxon>Bacillati</taxon>
        <taxon>Actinomycetota</taxon>
        <taxon>Actinomycetes</taxon>
        <taxon>Actinomycetales</taxon>
        <taxon>Actinomycetaceae</taxon>
        <taxon>Actinomyces</taxon>
    </lineage>
</organism>
<keyword evidence="1 4" id="KW-0489">Methyltransferase</keyword>
<evidence type="ECO:0000259" key="3">
    <source>
        <dbReference type="Pfam" id="PF01555"/>
    </source>
</evidence>
<dbReference type="KEGG" id="ahw:NCTC11636_01299"/>
<evidence type="ECO:0000313" key="5">
    <source>
        <dbReference type="Proteomes" id="UP000266895"/>
    </source>
</evidence>
<dbReference type="InterPro" id="IPR001091">
    <property type="entry name" value="RM_Methyltransferase"/>
</dbReference>
<keyword evidence="5" id="KW-1185">Reference proteome</keyword>
<dbReference type="Pfam" id="PF01555">
    <property type="entry name" value="N6_N4_Mtase"/>
    <property type="match status" value="1"/>
</dbReference>
<dbReference type="GO" id="GO:0003677">
    <property type="term" value="F:DNA binding"/>
    <property type="evidence" value="ECO:0007669"/>
    <property type="project" value="InterPro"/>
</dbReference>
<accession>A0A448HGM3</accession>
<dbReference type="Proteomes" id="UP000266895">
    <property type="component" value="Chromosome"/>
</dbReference>
<feature type="domain" description="DNA methylase N-4/N-6" evidence="3">
    <location>
        <begin position="8"/>
        <end position="48"/>
    </location>
</feature>
<evidence type="ECO:0000256" key="1">
    <source>
        <dbReference type="ARBA" id="ARBA00022603"/>
    </source>
</evidence>